<dbReference type="GO" id="GO:0005886">
    <property type="term" value="C:plasma membrane"/>
    <property type="evidence" value="ECO:0007669"/>
    <property type="project" value="TreeGrafter"/>
</dbReference>
<dbReference type="Proteomes" id="UP001177023">
    <property type="component" value="Unassembled WGS sequence"/>
</dbReference>
<dbReference type="Pfam" id="PF07002">
    <property type="entry name" value="Copine"/>
    <property type="match status" value="1"/>
</dbReference>
<feature type="region of interest" description="Disordered" evidence="1">
    <location>
        <begin position="20"/>
        <end position="39"/>
    </location>
</feature>
<protein>
    <recommendedName>
        <fullName evidence="2">Copine C-terminal domain-containing protein</fullName>
    </recommendedName>
</protein>
<evidence type="ECO:0000313" key="3">
    <source>
        <dbReference type="EMBL" id="CAJ0581743.1"/>
    </source>
</evidence>
<sequence>MALIGLIPHSQSFSNLRKLSSKRLRKKRRSQSVTDPNNLSHMSDQIEISIRIRDLHSAPSSNESRFVCVVYENDSDNEDRWNLVGCSKPVTRQGGTLKFRDKFPLRYVFEKYQLIRVNICSYNVRSSPTRLLHKSVGACIFKLDELTGSFGLQLRKALHHEVSIGTAMNAHRCLPNLVGAIMITGCIPDKEQPIVIQFCGKSLEKKDFIWDETAVFFRVYRIEEDPFGEDDDVRVQLYESEALKNHSHPQWKAFSLPTREVADDRNRLLEVWVYYRDVDGTEAAIGKFLTTYAKMKYGAGPDNVYNVINENKKQQKKKYDNSGRLELTKFTDVSFYSFLDYIVSGTQLHFEISVDFSGHQGFSESQRAKYDADFLLAMRAIGEIIRDYSPNRLFPAFGFGAKLPPIYQESHEFCLNFSVDPACRGLDGIAEAYRSASALVRSADSACYAPVINYVNRIAQKNASGLHYHILVIFTTGRTIDDYK</sequence>
<feature type="compositionally biased region" description="Basic residues" evidence="1">
    <location>
        <begin position="20"/>
        <end position="30"/>
    </location>
</feature>
<dbReference type="InterPro" id="IPR045052">
    <property type="entry name" value="Copine"/>
</dbReference>
<evidence type="ECO:0000256" key="1">
    <source>
        <dbReference type="SAM" id="MobiDB-lite"/>
    </source>
</evidence>
<dbReference type="PANTHER" id="PTHR10857:SF101">
    <property type="entry name" value="COPINE FAMILY PROTEIN 5"/>
    <property type="match status" value="1"/>
</dbReference>
<dbReference type="GO" id="GO:0071277">
    <property type="term" value="P:cellular response to calcium ion"/>
    <property type="evidence" value="ECO:0007669"/>
    <property type="project" value="TreeGrafter"/>
</dbReference>
<dbReference type="PANTHER" id="PTHR10857">
    <property type="entry name" value="COPINE"/>
    <property type="match status" value="1"/>
</dbReference>
<name>A0AA36D608_9BILA</name>
<dbReference type="AlphaFoldDB" id="A0AA36D608"/>
<feature type="non-terminal residue" evidence="3">
    <location>
        <position position="1"/>
    </location>
</feature>
<dbReference type="InterPro" id="IPR010734">
    <property type="entry name" value="Copine_C"/>
</dbReference>
<accession>A0AA36D608</accession>
<dbReference type="CDD" id="cd04047">
    <property type="entry name" value="C2B_Copine"/>
    <property type="match status" value="1"/>
</dbReference>
<dbReference type="EMBL" id="CATQJA010002663">
    <property type="protein sequence ID" value="CAJ0581743.1"/>
    <property type="molecule type" value="Genomic_DNA"/>
</dbReference>
<keyword evidence="4" id="KW-1185">Reference proteome</keyword>
<feature type="domain" description="Copine C-terminal" evidence="2">
    <location>
        <begin position="373"/>
        <end position="480"/>
    </location>
</feature>
<proteinExistence type="predicted"/>
<reference evidence="3" key="1">
    <citation type="submission" date="2023-06" db="EMBL/GenBank/DDBJ databases">
        <authorList>
            <person name="Delattre M."/>
        </authorList>
    </citation>
    <scope>NUCLEOTIDE SEQUENCE</scope>
    <source>
        <strain evidence="3">AF72</strain>
    </source>
</reference>
<gene>
    <name evidence="3" type="ORF">MSPICULIGERA_LOCUS19898</name>
</gene>
<dbReference type="InterPro" id="IPR037768">
    <property type="entry name" value="C2B_Copine"/>
</dbReference>
<comment type="caution">
    <text evidence="3">The sequence shown here is derived from an EMBL/GenBank/DDBJ whole genome shotgun (WGS) entry which is preliminary data.</text>
</comment>
<evidence type="ECO:0000313" key="4">
    <source>
        <dbReference type="Proteomes" id="UP001177023"/>
    </source>
</evidence>
<organism evidence="3 4">
    <name type="scientific">Mesorhabditis spiculigera</name>
    <dbReference type="NCBI Taxonomy" id="96644"/>
    <lineage>
        <taxon>Eukaryota</taxon>
        <taxon>Metazoa</taxon>
        <taxon>Ecdysozoa</taxon>
        <taxon>Nematoda</taxon>
        <taxon>Chromadorea</taxon>
        <taxon>Rhabditida</taxon>
        <taxon>Rhabditina</taxon>
        <taxon>Rhabditomorpha</taxon>
        <taxon>Rhabditoidea</taxon>
        <taxon>Rhabditidae</taxon>
        <taxon>Mesorhabditinae</taxon>
        <taxon>Mesorhabditis</taxon>
    </lineage>
</organism>
<evidence type="ECO:0000259" key="2">
    <source>
        <dbReference type="Pfam" id="PF07002"/>
    </source>
</evidence>
<dbReference type="GO" id="GO:0005544">
    <property type="term" value="F:calcium-dependent phospholipid binding"/>
    <property type="evidence" value="ECO:0007669"/>
    <property type="project" value="InterPro"/>
</dbReference>